<dbReference type="RefSeq" id="WP_123523090.1">
    <property type="nucleotide sequence ID" value="NZ_JBHLWF010000088.1"/>
</dbReference>
<evidence type="ECO:0000313" key="8">
    <source>
        <dbReference type="EMBL" id="TCT00033.1"/>
    </source>
</evidence>
<dbReference type="Pfam" id="PF05199">
    <property type="entry name" value="GMC_oxred_C"/>
    <property type="match status" value="1"/>
</dbReference>
<comment type="caution">
    <text evidence="8">The sequence shown here is derived from an EMBL/GenBank/DDBJ whole genome shotgun (WGS) entry which is preliminary data.</text>
</comment>
<comment type="cofactor">
    <cofactor evidence="1">
        <name>FAD</name>
        <dbReference type="ChEBI" id="CHEBI:57692"/>
    </cofactor>
</comment>
<dbReference type="InterPro" id="IPR036188">
    <property type="entry name" value="FAD/NAD-bd_sf"/>
</dbReference>
<sequence>MIVDLLDQTRLPLQDCDVCILGAGPAGITLALTLARLRPDWQIVLAEGGGESLPTPDENDSYRPAGDDPGVYPVGATRLRFLGGTSNHWGGWSRPMDPDIFEPRDWLGNGGWPIAHAELARHYDHAATWCEIGSNDYDADTHLEPWRDALLDVSGSSLLCHKLFRFSPPTRFGVRYRPDLQDASNVQCWLNATAVGLGMRGDRIHEAELANRTGLRARLKARHFVVAMGGIENARFLLAAAAGGAPSDSGLASPALGRYFADHLGFAPALVLLPARLEYGRRSHESGPVMPILSLKPEAQRELELGNFAITPVAHADDQLIPHRYGRNEALGLRGDDCWWYRMQVVLEPQPDPDSRISLSGERDALGVPRLRIDWHMLDSDRERGDRLLQALASEWGSRRTGRVRLMPPELAFERSPTFVAHHMGATRMGADAEGSVVNGDCRVHGIENLHVAGSSVFPSYGFSNPTLTIVALALRLGEQLSGRSGTGTA</sequence>
<dbReference type="GO" id="GO:0016614">
    <property type="term" value="F:oxidoreductase activity, acting on CH-OH group of donors"/>
    <property type="evidence" value="ECO:0007669"/>
    <property type="project" value="InterPro"/>
</dbReference>
<gene>
    <name evidence="8" type="ORF">EDC25_10420</name>
</gene>
<dbReference type="PANTHER" id="PTHR42784">
    <property type="entry name" value="PYRANOSE 2-OXIDASE"/>
    <property type="match status" value="1"/>
</dbReference>
<evidence type="ECO:0000313" key="9">
    <source>
        <dbReference type="Proteomes" id="UP000294599"/>
    </source>
</evidence>
<evidence type="ECO:0000259" key="7">
    <source>
        <dbReference type="Pfam" id="PF05199"/>
    </source>
</evidence>
<dbReference type="InterPro" id="IPR007867">
    <property type="entry name" value="GMC_OxRtase_C"/>
</dbReference>
<dbReference type="OrthoDB" id="9787779at2"/>
<proteinExistence type="inferred from homology"/>
<feature type="region of interest" description="Disordered" evidence="6">
    <location>
        <begin position="47"/>
        <end position="68"/>
    </location>
</feature>
<organism evidence="8 9">
    <name type="scientific">Pseudofulvimonas gallinarii</name>
    <dbReference type="NCBI Taxonomy" id="634155"/>
    <lineage>
        <taxon>Bacteria</taxon>
        <taxon>Pseudomonadati</taxon>
        <taxon>Pseudomonadota</taxon>
        <taxon>Gammaproteobacteria</taxon>
        <taxon>Lysobacterales</taxon>
        <taxon>Rhodanobacteraceae</taxon>
        <taxon>Pseudofulvimonas</taxon>
    </lineage>
</organism>
<evidence type="ECO:0000256" key="1">
    <source>
        <dbReference type="ARBA" id="ARBA00001974"/>
    </source>
</evidence>
<keyword evidence="9" id="KW-1185">Reference proteome</keyword>
<protein>
    <submittedName>
        <fullName evidence="8">Choline dehydrogenase-like flavoprotein</fullName>
    </submittedName>
</protein>
<dbReference type="EMBL" id="SMAF01000004">
    <property type="protein sequence ID" value="TCT00033.1"/>
    <property type="molecule type" value="Genomic_DNA"/>
</dbReference>
<evidence type="ECO:0000256" key="6">
    <source>
        <dbReference type="SAM" id="MobiDB-lite"/>
    </source>
</evidence>
<feature type="domain" description="Glucose-methanol-choline oxidoreductase C-terminal" evidence="7">
    <location>
        <begin position="351"/>
        <end position="474"/>
    </location>
</feature>
<keyword evidence="5" id="KW-0560">Oxidoreductase</keyword>
<evidence type="ECO:0000256" key="3">
    <source>
        <dbReference type="ARBA" id="ARBA00022630"/>
    </source>
</evidence>
<keyword evidence="4" id="KW-0274">FAD</keyword>
<dbReference type="SUPFAM" id="SSF51905">
    <property type="entry name" value="FAD/NAD(P)-binding domain"/>
    <property type="match status" value="1"/>
</dbReference>
<accession>A0A4R3LIQ2</accession>
<evidence type="ECO:0000256" key="5">
    <source>
        <dbReference type="ARBA" id="ARBA00023002"/>
    </source>
</evidence>
<reference evidence="8 9" key="1">
    <citation type="submission" date="2019-03" db="EMBL/GenBank/DDBJ databases">
        <title>Genomic Encyclopedia of Type Strains, Phase IV (KMG-IV): sequencing the most valuable type-strain genomes for metagenomic binning, comparative biology and taxonomic classification.</title>
        <authorList>
            <person name="Goeker M."/>
        </authorList>
    </citation>
    <scope>NUCLEOTIDE SEQUENCE [LARGE SCALE GENOMIC DNA]</scope>
    <source>
        <strain evidence="8 9">DSM 21944</strain>
    </source>
</reference>
<evidence type="ECO:0000256" key="4">
    <source>
        <dbReference type="ARBA" id="ARBA00022827"/>
    </source>
</evidence>
<dbReference type="InterPro" id="IPR051473">
    <property type="entry name" value="P2Ox-like"/>
</dbReference>
<dbReference type="Gene3D" id="3.50.50.60">
    <property type="entry name" value="FAD/NAD(P)-binding domain"/>
    <property type="match status" value="2"/>
</dbReference>
<evidence type="ECO:0000256" key="2">
    <source>
        <dbReference type="ARBA" id="ARBA00010790"/>
    </source>
</evidence>
<keyword evidence="3" id="KW-0285">Flavoprotein</keyword>
<dbReference type="Proteomes" id="UP000294599">
    <property type="component" value="Unassembled WGS sequence"/>
</dbReference>
<dbReference type="AlphaFoldDB" id="A0A4R3LIQ2"/>
<comment type="similarity">
    <text evidence="2">Belongs to the GMC oxidoreductase family.</text>
</comment>
<dbReference type="PANTHER" id="PTHR42784:SF1">
    <property type="entry name" value="PYRANOSE 2-OXIDASE"/>
    <property type="match status" value="1"/>
</dbReference>
<name>A0A4R3LIQ2_9GAMM</name>